<dbReference type="EMBL" id="SRLO01000859">
    <property type="protein sequence ID" value="TNN45220.1"/>
    <property type="molecule type" value="Genomic_DNA"/>
</dbReference>
<organism evidence="1 2">
    <name type="scientific">Liparis tanakae</name>
    <name type="common">Tanaka's snailfish</name>
    <dbReference type="NCBI Taxonomy" id="230148"/>
    <lineage>
        <taxon>Eukaryota</taxon>
        <taxon>Metazoa</taxon>
        <taxon>Chordata</taxon>
        <taxon>Craniata</taxon>
        <taxon>Vertebrata</taxon>
        <taxon>Euteleostomi</taxon>
        <taxon>Actinopterygii</taxon>
        <taxon>Neopterygii</taxon>
        <taxon>Teleostei</taxon>
        <taxon>Neoteleostei</taxon>
        <taxon>Acanthomorphata</taxon>
        <taxon>Eupercaria</taxon>
        <taxon>Perciformes</taxon>
        <taxon>Cottioidei</taxon>
        <taxon>Cottales</taxon>
        <taxon>Liparidae</taxon>
        <taxon>Liparis</taxon>
    </lineage>
</organism>
<dbReference type="Proteomes" id="UP000314294">
    <property type="component" value="Unassembled WGS sequence"/>
</dbReference>
<keyword evidence="2" id="KW-1185">Reference proteome</keyword>
<protein>
    <submittedName>
        <fullName evidence="1">Uncharacterized protein</fullName>
    </submittedName>
</protein>
<evidence type="ECO:0000313" key="2">
    <source>
        <dbReference type="Proteomes" id="UP000314294"/>
    </source>
</evidence>
<reference evidence="1 2" key="1">
    <citation type="submission" date="2019-03" db="EMBL/GenBank/DDBJ databases">
        <title>First draft genome of Liparis tanakae, snailfish: a comprehensive survey of snailfish specific genes.</title>
        <authorList>
            <person name="Kim W."/>
            <person name="Song I."/>
            <person name="Jeong J.-H."/>
            <person name="Kim D."/>
            <person name="Kim S."/>
            <person name="Ryu S."/>
            <person name="Song J.Y."/>
            <person name="Lee S.K."/>
        </authorList>
    </citation>
    <scope>NUCLEOTIDE SEQUENCE [LARGE SCALE GENOMIC DNA]</scope>
    <source>
        <tissue evidence="1">Muscle</tissue>
    </source>
</reference>
<sequence length="68" mass="7151">MAEARLLKDASTAPMAMASAGSLQYGVERRRSSNTCRMMQSAPSSTALATSLPSARVGRGFLIMLSSI</sequence>
<dbReference type="AlphaFoldDB" id="A0A4Z2FWD8"/>
<evidence type="ECO:0000313" key="1">
    <source>
        <dbReference type="EMBL" id="TNN45220.1"/>
    </source>
</evidence>
<proteinExistence type="predicted"/>
<accession>A0A4Z2FWD8</accession>
<name>A0A4Z2FWD8_9TELE</name>
<comment type="caution">
    <text evidence="1">The sequence shown here is derived from an EMBL/GenBank/DDBJ whole genome shotgun (WGS) entry which is preliminary data.</text>
</comment>
<gene>
    <name evidence="1" type="ORF">EYF80_044573</name>
</gene>